<proteinExistence type="evidence at transcript level"/>
<reference evidence="7 8" key="1">
    <citation type="journal article" date="2017" name="Sci. Rep.">
        <title>Characterization and diversity of phages infecting Aeromonas salmonicida subsp. salmonicida.</title>
        <authorList>
            <person name="Vincent A.T."/>
            <person name="Paquet V.E."/>
            <person name="Bernatchez A."/>
            <person name="Tremblay D.M."/>
            <person name="Moineau S."/>
            <person name="Charette S.J."/>
        </authorList>
    </citation>
    <scope>NUCLEOTIDE SEQUENCE [LARGE SCALE GENOMIC DNA]</scope>
</reference>
<accession>A0A219YBW0</accession>
<dbReference type="Gene3D" id="3.30.300.200">
    <property type="match status" value="1"/>
</dbReference>
<dbReference type="InterPro" id="IPR049027">
    <property type="entry name" value="Gp6_C-I"/>
</dbReference>
<evidence type="ECO:0000259" key="5">
    <source>
        <dbReference type="Pfam" id="PF21515"/>
    </source>
</evidence>
<dbReference type="Pfam" id="PF21472">
    <property type="entry name" value="gp6_C-domII"/>
    <property type="match status" value="1"/>
</dbReference>
<dbReference type="EMBL" id="KY290955">
    <property type="protein sequence ID" value="APU01491.1"/>
    <property type="molecule type" value="Genomic_DNA"/>
</dbReference>
<name>A0A219YBW0_9CAUD</name>
<comment type="function">
    <text evidence="1">Baseplate protein that is located next to the tail tube (inner baseplate). Involved in the tail assembly. Involved in sheath contraction.</text>
</comment>
<comment type="similarity">
    <text evidence="1">Belongs to the T4likevirus baseplate wedge protein gp6 family.</text>
</comment>
<dbReference type="Proteomes" id="UP000225215">
    <property type="component" value="Segment"/>
</dbReference>
<feature type="domain" description="Baseplate structural protein gp6 C-terminal" evidence="3">
    <location>
        <begin position="338"/>
        <end position="405"/>
    </location>
</feature>
<feature type="domain" description="Baseplate wedge protein gp6" evidence="5">
    <location>
        <begin position="115"/>
        <end position="163"/>
    </location>
</feature>
<keyword evidence="1" id="KW-1227">Viral tail protein</keyword>
<evidence type="ECO:0000259" key="6">
    <source>
        <dbReference type="Pfam" id="PF21871"/>
    </source>
</evidence>
<dbReference type="InterPro" id="IPR049028">
    <property type="entry name" value="gp6_C-II"/>
</dbReference>
<evidence type="ECO:0000259" key="4">
    <source>
        <dbReference type="Pfam" id="PF21472"/>
    </source>
</evidence>
<comment type="induction">
    <text evidence="1">Expressed in the late phase of the viral replicative cycle.</text>
</comment>
<dbReference type="GO" id="GO:0098025">
    <property type="term" value="C:virus tail, baseplate"/>
    <property type="evidence" value="ECO:0007669"/>
    <property type="project" value="UniProtKB-UniRule"/>
</dbReference>
<evidence type="ECO:0000259" key="2">
    <source>
        <dbReference type="Pfam" id="PF21379"/>
    </source>
</evidence>
<dbReference type="Pfam" id="PF21515">
    <property type="entry name" value="Gp6_2nd"/>
    <property type="match status" value="1"/>
</dbReference>
<comment type="subcellular location">
    <subcellularLocation>
        <location evidence="1">Virion</location>
    </subcellularLocation>
    <text evidence="1">12 copies of gp6 form a continuous ring that makes up most of the inner baseplate.</text>
</comment>
<sequence length="651" mass="73374">MAKINAVEIPNVFKESTFDGFKQKLRDFLKNQNEFKDYDFEGSRLTVLLEAMSYALLYHQQFANGALFEGYNQTARLRSSIVQLAQDMGYMPFGTSASTNTIRFKAYYSPIDSSPISITIPKGTKFTASIEEVEFYDYVTWEDVEVIRGIDKRYITDLNLVQGRIIRQQITFGKDASIIIQDPNIDRRYVNVYVNGAKWTDWTNNPIVRVGGTSSVFYQRETIDTFTEIYFGEGESSVDTNGMLRSNYVGGMRPSVGDTIVIEYINTKGSAANGTRGFDYVDTIPNLVVESIDENPYNPLGIEDPNYVGSIGGGEPEDIERIRALGPVMRETQRRCVTASDYETFVSARFGNITQAIQCYTNPEKPGYAFIAIKPTNGLYLTTVQKEDIQNYLRPYNVSTITPVVHSPNYMYVKSDIKVTYALNQLPQTEEWLQGQVLNSIDRYYTEEVEIFNAGFYTSKMNGRIDATDVSILGTETKIGLVREIENYYTSPMDGIRFNNDLTEGSIYSSEISYIHNTSTKYDVHYVATKKNGILDPTGTGNANTGLMLVGPFSAGHITSVPEYTRSDFDRKVIDGRSKYYSVGSVNYETDQISYDLGVLNKDSDQFVSAYIELHSSPISLNIFPSDGTLIVFENNLRPQYTNIKMNAVVI</sequence>
<evidence type="ECO:0000259" key="3">
    <source>
        <dbReference type="Pfam" id="PF21387"/>
    </source>
</evidence>
<dbReference type="InterPro" id="IPR049029">
    <property type="entry name" value="Gp6_II_1st"/>
</dbReference>
<evidence type="ECO:0000256" key="1">
    <source>
        <dbReference type="HAMAP-Rule" id="MF_04102"/>
    </source>
</evidence>
<evidence type="ECO:0000313" key="8">
    <source>
        <dbReference type="Proteomes" id="UP000225215"/>
    </source>
</evidence>
<keyword evidence="1" id="KW-1245">Viral tail assembly</keyword>
<feature type="domain" description="Baseplate structural protein gp6 C-terminal" evidence="4">
    <location>
        <begin position="492"/>
        <end position="607"/>
    </location>
</feature>
<feature type="domain" description="Baseplate wedge protein gp6-like N-terminal helical" evidence="2">
    <location>
        <begin position="17"/>
        <end position="90"/>
    </location>
</feature>
<keyword evidence="1" id="KW-0946">Virion</keyword>
<dbReference type="Pfam" id="PF21871">
    <property type="entry name" value="Gp6_C-III"/>
    <property type="match status" value="1"/>
</dbReference>
<keyword evidence="1" id="KW-1188">Viral release from host cell</keyword>
<dbReference type="InterPro" id="IPR034698">
    <property type="entry name" value="GP6_T4"/>
</dbReference>
<evidence type="ECO:0000313" key="7">
    <source>
        <dbReference type="EMBL" id="APU01491.1"/>
    </source>
</evidence>
<dbReference type="InterPro" id="IPR054065">
    <property type="entry name" value="Gp6_C-III"/>
</dbReference>
<protein>
    <recommendedName>
        <fullName evidence="1">Baseplate wedge protein gp6</fullName>
    </recommendedName>
</protein>
<dbReference type="Pfam" id="PF21387">
    <property type="entry name" value="Gp6_C-I"/>
    <property type="match status" value="1"/>
</dbReference>
<dbReference type="GO" id="GO:0098003">
    <property type="term" value="P:viral tail assembly"/>
    <property type="evidence" value="ECO:0007669"/>
    <property type="project" value="UniProtKB-KW"/>
</dbReference>
<organism evidence="7 8">
    <name type="scientific">Aeromonas phage 65.2</name>
    <dbReference type="NCBI Taxonomy" id="1932896"/>
    <lineage>
        <taxon>Viruses</taxon>
        <taxon>Duplodnaviria</taxon>
        <taxon>Heunggongvirae</taxon>
        <taxon>Uroviricota</taxon>
        <taxon>Caudoviricetes</taxon>
        <taxon>Pantevenvirales</taxon>
        <taxon>Straboviridae</taxon>
        <taxon>Emmerichvirinae</taxon>
        <taxon>Ishigurovirus</taxon>
        <taxon>Ishigurovirus osborne</taxon>
    </lineage>
</organism>
<dbReference type="Pfam" id="PF21379">
    <property type="entry name" value="Gp6-like_1st"/>
    <property type="match status" value="1"/>
</dbReference>
<comment type="subunit">
    <text evidence="1">Homodimer; each gp6 molecule in the ring interacts with its two neighbors, forming an N-terminal dimer with one and a C-terminal dimer with the other.</text>
</comment>
<dbReference type="InterPro" id="IPR049026">
    <property type="entry name" value="Gp6-like_N"/>
</dbReference>
<keyword evidence="1" id="KW-1226">Viral baseplate protein</keyword>
<dbReference type="HAMAP" id="MF_04102">
    <property type="entry name" value="BP06_T4"/>
    <property type="match status" value="1"/>
</dbReference>
<feature type="domain" description="Baseplate wedge protein gp6 C-terminal" evidence="6">
    <location>
        <begin position="409"/>
        <end position="484"/>
    </location>
</feature>